<protein>
    <submittedName>
        <fullName evidence="1">Uncharacterized protein</fullName>
    </submittedName>
</protein>
<evidence type="ECO:0000313" key="1">
    <source>
        <dbReference type="EMBL" id="BDP43748.1"/>
    </source>
</evidence>
<reference evidence="1" key="1">
    <citation type="submission" date="2022-07" db="EMBL/GenBank/DDBJ databases">
        <title>Complete Genome Sequence of the Radioresistant Bacterium Deinococcus aetherius ST0316, Isolated from the Air Dust collected in Lower Stratosphere above Japan.</title>
        <authorList>
            <person name="Satoh K."/>
            <person name="Hagiwara K."/>
            <person name="Katsumata K."/>
            <person name="Kubo A."/>
            <person name="Yokobori S."/>
            <person name="Yamagishi A."/>
            <person name="Oono Y."/>
            <person name="Narumi I."/>
        </authorList>
    </citation>
    <scope>NUCLEOTIDE SEQUENCE</scope>
    <source>
        <strain evidence="1">ST0316</strain>
        <plasmid evidence="1">pDAETH-1</plasmid>
    </source>
</reference>
<sequence>MSVIGHERDVQRAVDLLGEVSREPLELDRRALDMRRVFKEHAR</sequence>
<proteinExistence type="predicted"/>
<gene>
    <name evidence="1" type="ORF">DAETH_37170</name>
</gene>
<geneLocation type="plasmid" evidence="1 2">
    <name>pDAETH-1</name>
</geneLocation>
<organism evidence="1 2">
    <name type="scientific">Deinococcus aetherius</name>
    <dbReference type="NCBI Taxonomy" id="200252"/>
    <lineage>
        <taxon>Bacteria</taxon>
        <taxon>Thermotogati</taxon>
        <taxon>Deinococcota</taxon>
        <taxon>Deinococci</taxon>
        <taxon>Deinococcales</taxon>
        <taxon>Deinococcaceae</taxon>
        <taxon>Deinococcus</taxon>
    </lineage>
</organism>
<accession>A0ABM8AIV7</accession>
<name>A0ABM8AIV7_9DEIO</name>
<dbReference type="Proteomes" id="UP001064971">
    <property type="component" value="Plasmid pDAETH-1"/>
</dbReference>
<dbReference type="EMBL" id="AP026561">
    <property type="protein sequence ID" value="BDP43748.1"/>
    <property type="molecule type" value="Genomic_DNA"/>
</dbReference>
<dbReference type="RefSeq" id="WP_264777601.1">
    <property type="nucleotide sequence ID" value="NZ_AP026561.1"/>
</dbReference>
<keyword evidence="2" id="KW-1185">Reference proteome</keyword>
<keyword evidence="1" id="KW-0614">Plasmid</keyword>
<evidence type="ECO:0000313" key="2">
    <source>
        <dbReference type="Proteomes" id="UP001064971"/>
    </source>
</evidence>